<dbReference type="InterPro" id="IPR002110">
    <property type="entry name" value="Ankyrin_rpt"/>
</dbReference>
<dbReference type="PANTHER" id="PTHR24171">
    <property type="entry name" value="ANKYRIN REPEAT DOMAIN-CONTAINING PROTEIN 39-RELATED"/>
    <property type="match status" value="1"/>
</dbReference>
<feature type="region of interest" description="Disordered" evidence="5">
    <location>
        <begin position="1"/>
        <end position="44"/>
    </location>
</feature>
<evidence type="ECO:0000256" key="3">
    <source>
        <dbReference type="PROSITE-ProRule" id="PRU00023"/>
    </source>
</evidence>
<feature type="coiled-coil region" evidence="4">
    <location>
        <begin position="695"/>
        <end position="733"/>
    </location>
</feature>
<gene>
    <name evidence="7" type="ORF">FGLOB1_10847</name>
</gene>
<dbReference type="InterPro" id="IPR036770">
    <property type="entry name" value="Ankyrin_rpt-contain_sf"/>
</dbReference>
<keyword evidence="4" id="KW-0175">Coiled coil</keyword>
<protein>
    <submittedName>
        <fullName evidence="7">Woronin body major</fullName>
    </submittedName>
</protein>
<dbReference type="Gene3D" id="1.25.40.20">
    <property type="entry name" value="Ankyrin repeat-containing domain"/>
    <property type="match status" value="1"/>
</dbReference>
<keyword evidence="6" id="KW-1133">Transmembrane helix</keyword>
<evidence type="ECO:0000313" key="7">
    <source>
        <dbReference type="EMBL" id="KAF5700315.1"/>
    </source>
</evidence>
<dbReference type="SUPFAM" id="SSF48403">
    <property type="entry name" value="Ankyrin repeat"/>
    <property type="match status" value="1"/>
</dbReference>
<dbReference type="AlphaFoldDB" id="A0A8H5XW07"/>
<sequence length="899" mass="102579">MDSRNKGKEHAQNDDTDPTLPELSAEYPTSEVAESSEKDQAEDGLDLGSLTVKTGQYFYEGCDLFDRRLYTGYSFIWSPAPRIAVQSMLGPVFKQYRVLRLEHGMAVISGEKEGEYPGVKILQNQSLYSRIENALNSNRGFVIVVVLEHEHEKLAVDLKVIDTSSPDVKTEESLHAAVRGKSDSEFEIQLFQFAERHSDIDQLDQSGKTALDVAVSMPQWYDRALMLLKAGASPTAQLEEPFISLLNAAAEGSIEKLEQLFRNNVKLNRRDRLGYTALHEAVYFGHFSAVEFLVANGANVNAIVTYGGDTVLHVAVQRGLQHRYYLDDARAQSPRLSQDHIKIIGFLVRHGADTKMRRKRGHLTAAELVSQELRRPKKYQPDEICYLQRILIMLSTTSYSQQTEEVPGGELTVDDELIKLRGEFRNSSCKSSYFEMPVADLLISSRNDLNRIIRQHREDVYDSTSKINWVWVHLPANLVCLQSHPGHDYIGLSANDSKKDWVEDAIYKLTYTEKTVLKEYYHAVQRFISESFNEVRGPIAGSHSRKPCFHPQPGSHNEIFSLVVPYLDAENLYCLHNLERVSVHGGYLRRSSERGAIGQYKRSKLIMVKQIWIWKVDDNLSGQDLKENQDIPKRREEAMKRIQREICDITKESGDLLQIKDVRHALTMICGVLDSQWMSIKEYADQRILAIEEIINGIEEAMKDEEESMNGNEEKLQRDRDILHDEWAELENAIDNVKSQLSKVNSLIKNAFSVEESIKNLLDLKQKQGSLMAVRDTQSLTRTADSRAREGERQSQLLLIFTIITVFFTPVSFTSAFMAIPTKDFPHNGEGEVSWGWVQVFLASLIAELFTLLCVSPWIFSELRLWYHRSGTESWIALLKWKNKDKKRRDSEARAGGVH</sequence>
<dbReference type="Gene3D" id="2.30.30.30">
    <property type="match status" value="1"/>
</dbReference>
<dbReference type="InterPro" id="IPR014722">
    <property type="entry name" value="Rib_uL2_dom2"/>
</dbReference>
<dbReference type="SMART" id="SM00248">
    <property type="entry name" value="ANK"/>
    <property type="match status" value="3"/>
</dbReference>
<feature type="compositionally biased region" description="Basic and acidic residues" evidence="5">
    <location>
        <begin position="1"/>
        <end position="13"/>
    </location>
</feature>
<reference evidence="7 8" key="1">
    <citation type="submission" date="2020-05" db="EMBL/GenBank/DDBJ databases">
        <title>Identification and distribution of gene clusters putatively required for synthesis of sphingolipid metabolism inhibitors in phylogenetically diverse species of the filamentous fungus Fusarium.</title>
        <authorList>
            <person name="Kim H.-S."/>
            <person name="Busman M."/>
            <person name="Brown D.W."/>
            <person name="Divon H."/>
            <person name="Uhlig S."/>
            <person name="Proctor R.H."/>
        </authorList>
    </citation>
    <scope>NUCLEOTIDE SEQUENCE [LARGE SCALE GENOMIC DNA]</scope>
    <source>
        <strain evidence="7 8">NRRL 26131</strain>
    </source>
</reference>
<evidence type="ECO:0000256" key="1">
    <source>
        <dbReference type="ARBA" id="ARBA00022737"/>
    </source>
</evidence>
<dbReference type="Gene3D" id="1.20.58.340">
    <property type="entry name" value="Magnesium transport protein CorA, transmembrane region"/>
    <property type="match status" value="1"/>
</dbReference>
<keyword evidence="8" id="KW-1185">Reference proteome</keyword>
<keyword evidence="2 3" id="KW-0040">ANK repeat</keyword>
<dbReference type="EMBL" id="JAAQPF010000535">
    <property type="protein sequence ID" value="KAF5700315.1"/>
    <property type="molecule type" value="Genomic_DNA"/>
</dbReference>
<dbReference type="Proteomes" id="UP000532311">
    <property type="component" value="Unassembled WGS sequence"/>
</dbReference>
<dbReference type="InterPro" id="IPR012340">
    <property type="entry name" value="NA-bd_OB-fold"/>
</dbReference>
<dbReference type="Gene3D" id="2.40.50.140">
    <property type="entry name" value="Nucleic acid-binding proteins"/>
    <property type="match status" value="1"/>
</dbReference>
<dbReference type="PROSITE" id="PS50088">
    <property type="entry name" value="ANK_REPEAT"/>
    <property type="match status" value="1"/>
</dbReference>
<proteinExistence type="predicted"/>
<name>A0A8H5XW07_9HYPO</name>
<keyword evidence="6" id="KW-0472">Membrane</keyword>
<evidence type="ECO:0000313" key="8">
    <source>
        <dbReference type="Proteomes" id="UP000532311"/>
    </source>
</evidence>
<feature type="repeat" description="ANK" evidence="3">
    <location>
        <begin position="273"/>
        <end position="305"/>
    </location>
</feature>
<organism evidence="7 8">
    <name type="scientific">Fusarium globosum</name>
    <dbReference type="NCBI Taxonomy" id="78864"/>
    <lineage>
        <taxon>Eukaryota</taxon>
        <taxon>Fungi</taxon>
        <taxon>Dikarya</taxon>
        <taxon>Ascomycota</taxon>
        <taxon>Pezizomycotina</taxon>
        <taxon>Sordariomycetes</taxon>
        <taxon>Hypocreomycetidae</taxon>
        <taxon>Hypocreales</taxon>
        <taxon>Nectriaceae</taxon>
        <taxon>Fusarium</taxon>
        <taxon>Fusarium fujikuroi species complex</taxon>
    </lineage>
</organism>
<keyword evidence="1" id="KW-0677">Repeat</keyword>
<dbReference type="PANTHER" id="PTHR24171:SF8">
    <property type="entry name" value="BRCA1-ASSOCIATED RING DOMAIN PROTEIN 1"/>
    <property type="match status" value="1"/>
</dbReference>
<keyword evidence="6" id="KW-0812">Transmembrane</keyword>
<evidence type="ECO:0000256" key="2">
    <source>
        <dbReference type="ARBA" id="ARBA00023043"/>
    </source>
</evidence>
<feature type="transmembrane region" description="Helical" evidence="6">
    <location>
        <begin position="797"/>
        <end position="820"/>
    </location>
</feature>
<dbReference type="PROSITE" id="PS50297">
    <property type="entry name" value="ANK_REP_REGION"/>
    <property type="match status" value="1"/>
</dbReference>
<dbReference type="GO" id="GO:0004842">
    <property type="term" value="F:ubiquitin-protein transferase activity"/>
    <property type="evidence" value="ECO:0007669"/>
    <property type="project" value="TreeGrafter"/>
</dbReference>
<evidence type="ECO:0000256" key="4">
    <source>
        <dbReference type="SAM" id="Coils"/>
    </source>
</evidence>
<evidence type="ECO:0000256" key="6">
    <source>
        <dbReference type="SAM" id="Phobius"/>
    </source>
</evidence>
<dbReference type="Pfam" id="PF12796">
    <property type="entry name" value="Ank_2"/>
    <property type="match status" value="1"/>
</dbReference>
<dbReference type="GO" id="GO:0085020">
    <property type="term" value="P:protein K6-linked ubiquitination"/>
    <property type="evidence" value="ECO:0007669"/>
    <property type="project" value="TreeGrafter"/>
</dbReference>
<evidence type="ECO:0000256" key="5">
    <source>
        <dbReference type="SAM" id="MobiDB-lite"/>
    </source>
</evidence>
<accession>A0A8H5XW07</accession>
<feature type="transmembrane region" description="Helical" evidence="6">
    <location>
        <begin position="840"/>
        <end position="860"/>
    </location>
</feature>
<comment type="caution">
    <text evidence="7">The sequence shown here is derived from an EMBL/GenBank/DDBJ whole genome shotgun (WGS) entry which is preliminary data.</text>
</comment>